<dbReference type="AlphaFoldDB" id="A0A2V3VZN4"/>
<reference evidence="5 6" key="1">
    <citation type="submission" date="2018-05" db="EMBL/GenBank/DDBJ databases">
        <title>Genomic Encyclopedia of Type Strains, Phase IV (KMG-IV): sequencing the most valuable type-strain genomes for metagenomic binning, comparative biology and taxonomic classification.</title>
        <authorList>
            <person name="Goeker M."/>
        </authorList>
    </citation>
    <scope>NUCLEOTIDE SEQUENCE [LARGE SCALE GENOMIC DNA]</scope>
    <source>
        <strain evidence="5 6">DSM 28556</strain>
    </source>
</reference>
<dbReference type="Pfam" id="PF00392">
    <property type="entry name" value="GntR"/>
    <property type="match status" value="1"/>
</dbReference>
<keyword evidence="3" id="KW-0804">Transcription</keyword>
<feature type="domain" description="HTH gntR-type" evidence="4">
    <location>
        <begin position="8"/>
        <end position="75"/>
    </location>
</feature>
<keyword evidence="2 5" id="KW-0238">DNA-binding</keyword>
<dbReference type="Gene3D" id="1.20.120.530">
    <property type="entry name" value="GntR ligand-binding domain-like"/>
    <property type="match status" value="1"/>
</dbReference>
<evidence type="ECO:0000256" key="3">
    <source>
        <dbReference type="ARBA" id="ARBA00023163"/>
    </source>
</evidence>
<dbReference type="InterPro" id="IPR036390">
    <property type="entry name" value="WH_DNA-bd_sf"/>
</dbReference>
<dbReference type="Gene3D" id="1.10.10.10">
    <property type="entry name" value="Winged helix-like DNA-binding domain superfamily/Winged helix DNA-binding domain"/>
    <property type="match status" value="1"/>
</dbReference>
<evidence type="ECO:0000313" key="5">
    <source>
        <dbReference type="EMBL" id="PXW87090.1"/>
    </source>
</evidence>
<evidence type="ECO:0000256" key="1">
    <source>
        <dbReference type="ARBA" id="ARBA00023015"/>
    </source>
</evidence>
<dbReference type="GO" id="GO:0003700">
    <property type="term" value="F:DNA-binding transcription factor activity"/>
    <property type="evidence" value="ECO:0007669"/>
    <property type="project" value="InterPro"/>
</dbReference>
<comment type="caution">
    <text evidence="5">The sequence shown here is derived from an EMBL/GenBank/DDBJ whole genome shotgun (WGS) entry which is preliminary data.</text>
</comment>
<dbReference type="SMART" id="SM00345">
    <property type="entry name" value="HTH_GNTR"/>
    <property type="match status" value="1"/>
</dbReference>
<dbReference type="PANTHER" id="PTHR43537:SF24">
    <property type="entry name" value="GLUCONATE OPERON TRANSCRIPTIONAL REPRESSOR"/>
    <property type="match status" value="1"/>
</dbReference>
<evidence type="ECO:0000259" key="4">
    <source>
        <dbReference type="PROSITE" id="PS50949"/>
    </source>
</evidence>
<dbReference type="Proteomes" id="UP000247978">
    <property type="component" value="Unassembled WGS sequence"/>
</dbReference>
<dbReference type="CDD" id="cd07377">
    <property type="entry name" value="WHTH_GntR"/>
    <property type="match status" value="1"/>
</dbReference>
<keyword evidence="6" id="KW-1185">Reference proteome</keyword>
<dbReference type="PANTHER" id="PTHR43537">
    <property type="entry name" value="TRANSCRIPTIONAL REGULATOR, GNTR FAMILY"/>
    <property type="match status" value="1"/>
</dbReference>
<dbReference type="EMBL" id="QJJQ01000006">
    <property type="protein sequence ID" value="PXW87090.1"/>
    <property type="molecule type" value="Genomic_DNA"/>
</dbReference>
<dbReference type="InterPro" id="IPR008920">
    <property type="entry name" value="TF_FadR/GntR_C"/>
</dbReference>
<protein>
    <submittedName>
        <fullName evidence="5">DNA-binding GntR family transcriptional regulator</fullName>
    </submittedName>
</protein>
<dbReference type="SUPFAM" id="SSF46785">
    <property type="entry name" value="Winged helix' DNA-binding domain"/>
    <property type="match status" value="1"/>
</dbReference>
<dbReference type="OrthoDB" id="9782299at2"/>
<dbReference type="RefSeq" id="WP_110395318.1">
    <property type="nucleotide sequence ID" value="NZ_JADIJL010000008.1"/>
</dbReference>
<dbReference type="SMART" id="SM00895">
    <property type="entry name" value="FCD"/>
    <property type="match status" value="1"/>
</dbReference>
<dbReference type="SUPFAM" id="SSF48008">
    <property type="entry name" value="GntR ligand-binding domain-like"/>
    <property type="match status" value="1"/>
</dbReference>
<dbReference type="InterPro" id="IPR036388">
    <property type="entry name" value="WH-like_DNA-bd_sf"/>
</dbReference>
<dbReference type="GO" id="GO:0003677">
    <property type="term" value="F:DNA binding"/>
    <property type="evidence" value="ECO:0007669"/>
    <property type="project" value="UniProtKB-KW"/>
</dbReference>
<dbReference type="PROSITE" id="PS50949">
    <property type="entry name" value="HTH_GNTR"/>
    <property type="match status" value="1"/>
</dbReference>
<keyword evidence="1" id="KW-0805">Transcription regulation</keyword>
<organism evidence="5 6">
    <name type="scientific">Pseudogracilibacillus auburnensis</name>
    <dbReference type="NCBI Taxonomy" id="1494959"/>
    <lineage>
        <taxon>Bacteria</taxon>
        <taxon>Bacillati</taxon>
        <taxon>Bacillota</taxon>
        <taxon>Bacilli</taxon>
        <taxon>Bacillales</taxon>
        <taxon>Bacillaceae</taxon>
        <taxon>Pseudogracilibacillus</taxon>
    </lineage>
</organism>
<dbReference type="InterPro" id="IPR011711">
    <property type="entry name" value="GntR_C"/>
</dbReference>
<name>A0A2V3VZN4_9BACI</name>
<dbReference type="Pfam" id="PF07729">
    <property type="entry name" value="FCD"/>
    <property type="match status" value="1"/>
</dbReference>
<proteinExistence type="predicted"/>
<evidence type="ECO:0000313" key="6">
    <source>
        <dbReference type="Proteomes" id="UP000247978"/>
    </source>
</evidence>
<sequence length="216" mass="25825">MSHHIAKESLGELVAEQLRRSIWNREFEFGERLIESDLSEKFDVSRNTIRDALKILEYEEMVISKPRKGTYVSQFSKNDWQEIIELRSMVESFAFVKALPYLEEQHFQDLETILEQMKVQTENQNWSDLFDLDMKFHRYVLNMSGNSRVIKLYDSIQVQIRTFLLHLDKYYSSHQSFYDEQKELLDALKTKNPKIVDEKIRTHIEYVEGQFLGDVE</sequence>
<evidence type="ECO:0000256" key="2">
    <source>
        <dbReference type="ARBA" id="ARBA00023125"/>
    </source>
</evidence>
<accession>A0A2V3VZN4</accession>
<dbReference type="InterPro" id="IPR000524">
    <property type="entry name" value="Tscrpt_reg_HTH_GntR"/>
</dbReference>
<gene>
    <name evidence="5" type="ORF">DFR56_106160</name>
</gene>